<dbReference type="EMBL" id="JAVRRJ010000008">
    <property type="protein sequence ID" value="KAK5082141.1"/>
    <property type="molecule type" value="Genomic_DNA"/>
</dbReference>
<dbReference type="InterPro" id="IPR037818">
    <property type="entry name" value="TAF8"/>
</dbReference>
<dbReference type="CDD" id="cd08049">
    <property type="entry name" value="TAF8"/>
    <property type="match status" value="1"/>
</dbReference>
<evidence type="ECO:0000256" key="4">
    <source>
        <dbReference type="ARBA" id="ARBA00023015"/>
    </source>
</evidence>
<proteinExistence type="inferred from homology"/>
<evidence type="ECO:0000256" key="6">
    <source>
        <dbReference type="ARBA" id="ARBA00023242"/>
    </source>
</evidence>
<evidence type="ECO:0000256" key="1">
    <source>
        <dbReference type="ARBA" id="ARBA00004123"/>
    </source>
</evidence>
<comment type="caution">
    <text evidence="9">The sequence shown here is derived from an EMBL/GenBank/DDBJ whole genome shotgun (WGS) entry which is preliminary data.</text>
</comment>
<dbReference type="CDD" id="cd00076">
    <property type="entry name" value="HFD_SF"/>
    <property type="match status" value="1"/>
</dbReference>
<keyword evidence="4" id="KW-0805">Transcription regulation</keyword>
<accession>A0AAN7SUY3</accession>
<dbReference type="Pfam" id="PF10406">
    <property type="entry name" value="TAF8_C"/>
    <property type="match status" value="1"/>
</dbReference>
<evidence type="ECO:0000256" key="7">
    <source>
        <dbReference type="SAM" id="MobiDB-lite"/>
    </source>
</evidence>
<dbReference type="GO" id="GO:0005669">
    <property type="term" value="C:transcription factor TFIID complex"/>
    <property type="evidence" value="ECO:0007669"/>
    <property type="project" value="InterPro"/>
</dbReference>
<keyword evidence="5" id="KW-0804">Transcription</keyword>
<comment type="similarity">
    <text evidence="2">Belongs to the TAF8 family.</text>
</comment>
<dbReference type="PANTHER" id="PTHR46469">
    <property type="entry name" value="TRANSCRIPTION INITIATION FACTOR TFIID SUBUNIT 8"/>
    <property type="match status" value="1"/>
</dbReference>
<comment type="subcellular location">
    <subcellularLocation>
        <location evidence="1">Nucleus</location>
    </subcellularLocation>
</comment>
<name>A0AAN7SUY3_9EURO</name>
<feature type="domain" description="Transcription factor TFIID subunit 8 C-terminal" evidence="8">
    <location>
        <begin position="177"/>
        <end position="221"/>
    </location>
</feature>
<protein>
    <recommendedName>
        <fullName evidence="3">Transcription initiation factor TFIID subunit 8</fullName>
    </recommendedName>
</protein>
<evidence type="ECO:0000256" key="2">
    <source>
        <dbReference type="ARBA" id="ARBA00008767"/>
    </source>
</evidence>
<feature type="compositionally biased region" description="Basic residues" evidence="7">
    <location>
        <begin position="11"/>
        <end position="24"/>
    </location>
</feature>
<dbReference type="AlphaFoldDB" id="A0AAN7SUY3"/>
<evidence type="ECO:0000313" key="9">
    <source>
        <dbReference type="EMBL" id="KAK5082141.1"/>
    </source>
</evidence>
<dbReference type="GO" id="GO:0006367">
    <property type="term" value="P:transcription initiation at RNA polymerase II promoter"/>
    <property type="evidence" value="ECO:0007669"/>
    <property type="project" value="TreeGrafter"/>
</dbReference>
<organism evidence="9 10">
    <name type="scientific">Lithohypha guttulata</name>
    <dbReference type="NCBI Taxonomy" id="1690604"/>
    <lineage>
        <taxon>Eukaryota</taxon>
        <taxon>Fungi</taxon>
        <taxon>Dikarya</taxon>
        <taxon>Ascomycota</taxon>
        <taxon>Pezizomycotina</taxon>
        <taxon>Eurotiomycetes</taxon>
        <taxon>Chaetothyriomycetidae</taxon>
        <taxon>Chaetothyriales</taxon>
        <taxon>Trichomeriaceae</taxon>
        <taxon>Lithohypha</taxon>
    </lineage>
</organism>
<gene>
    <name evidence="9" type="ORF">LTR05_007284</name>
</gene>
<dbReference type="PANTHER" id="PTHR46469:SF1">
    <property type="entry name" value="TRANSCRIPTION INITIATION FACTOR TFIID SUBUNIT 8"/>
    <property type="match status" value="1"/>
</dbReference>
<dbReference type="Proteomes" id="UP001309876">
    <property type="component" value="Unassembled WGS sequence"/>
</dbReference>
<evidence type="ECO:0000313" key="10">
    <source>
        <dbReference type="Proteomes" id="UP001309876"/>
    </source>
</evidence>
<feature type="region of interest" description="Disordered" evidence="7">
    <location>
        <begin position="1"/>
        <end position="24"/>
    </location>
</feature>
<dbReference type="InterPro" id="IPR019473">
    <property type="entry name" value="TFIID_su8_C"/>
</dbReference>
<evidence type="ECO:0000256" key="3">
    <source>
        <dbReference type="ARBA" id="ARBA00017307"/>
    </source>
</evidence>
<sequence length="343" mass="39047">MDDSFESPPAKRQRLAYHHKHHIQHRQAGIPEEGALLPQDLLDKLVITSIKAICEEEARKQDIDQPVIESVALEALRNATDEFAHALLSKVQRFMLAARRTVPVAVDFDAAFYALNVPVPEDQLEKYPSTVEINRPLLPTPPPDDEFHHSFELPEHLLGPELSRQQDLRKFSFNTKALPPVPSAHTYRDTAVFDKRETDPKTIRERATEEGKLGEQALRKLAGALKADAVLSISPEARYIQDRRPRRLRRDPVMTEEAMFEETMRNLLLDEPGFELGPVVSCEKQYRMPDEGRVRRRHVNMTVLPATQKQPESGGDPSKYNLLPPPLRKQKPAADDMDVAFEI</sequence>
<keyword evidence="10" id="KW-1185">Reference proteome</keyword>
<evidence type="ECO:0000256" key="5">
    <source>
        <dbReference type="ARBA" id="ARBA00023163"/>
    </source>
</evidence>
<evidence type="ECO:0000259" key="8">
    <source>
        <dbReference type="Pfam" id="PF10406"/>
    </source>
</evidence>
<keyword evidence="6" id="KW-0539">Nucleus</keyword>
<reference evidence="9 10" key="1">
    <citation type="submission" date="2023-08" db="EMBL/GenBank/DDBJ databases">
        <title>Black Yeasts Isolated from many extreme environments.</title>
        <authorList>
            <person name="Coleine C."/>
            <person name="Stajich J.E."/>
            <person name="Selbmann L."/>
        </authorList>
    </citation>
    <scope>NUCLEOTIDE SEQUENCE [LARGE SCALE GENOMIC DNA]</scope>
    <source>
        <strain evidence="9 10">CCFEE 5910</strain>
    </source>
</reference>
<feature type="region of interest" description="Disordered" evidence="7">
    <location>
        <begin position="303"/>
        <end position="337"/>
    </location>
</feature>